<keyword evidence="15" id="KW-1185">Reference proteome</keyword>
<dbReference type="Gene3D" id="3.30.565.10">
    <property type="entry name" value="Histidine kinase-like ATPase, C-terminal domain"/>
    <property type="match status" value="1"/>
</dbReference>
<dbReference type="AlphaFoldDB" id="A0A5D0UE11"/>
<dbReference type="Gene3D" id="1.10.287.130">
    <property type="match status" value="1"/>
</dbReference>
<evidence type="ECO:0000256" key="6">
    <source>
        <dbReference type="ARBA" id="ARBA00022692"/>
    </source>
</evidence>
<evidence type="ECO:0000313" key="15">
    <source>
        <dbReference type="Proteomes" id="UP000322634"/>
    </source>
</evidence>
<evidence type="ECO:0000256" key="8">
    <source>
        <dbReference type="ARBA" id="ARBA00022989"/>
    </source>
</evidence>
<dbReference type="SUPFAM" id="SSF47384">
    <property type="entry name" value="Homodimeric domain of signal transducing histidine kinase"/>
    <property type="match status" value="1"/>
</dbReference>
<keyword evidence="9" id="KW-0902">Two-component regulatory system</keyword>
<evidence type="ECO:0000256" key="9">
    <source>
        <dbReference type="ARBA" id="ARBA00023012"/>
    </source>
</evidence>
<dbReference type="PANTHER" id="PTHR45436:SF5">
    <property type="entry name" value="SENSOR HISTIDINE KINASE TRCS"/>
    <property type="match status" value="1"/>
</dbReference>
<dbReference type="InterPro" id="IPR003594">
    <property type="entry name" value="HATPase_dom"/>
</dbReference>
<feature type="transmembrane region" description="Helical" evidence="11">
    <location>
        <begin position="167"/>
        <end position="185"/>
    </location>
</feature>
<evidence type="ECO:0000259" key="12">
    <source>
        <dbReference type="PROSITE" id="PS50109"/>
    </source>
</evidence>
<evidence type="ECO:0000259" key="13">
    <source>
        <dbReference type="PROSITE" id="PS50885"/>
    </source>
</evidence>
<dbReference type="SUPFAM" id="SSF55874">
    <property type="entry name" value="ATPase domain of HSP90 chaperone/DNA topoisomerase II/histidine kinase"/>
    <property type="match status" value="1"/>
</dbReference>
<dbReference type="InterPro" id="IPR004358">
    <property type="entry name" value="Sig_transdc_His_kin-like_C"/>
</dbReference>
<evidence type="ECO:0000256" key="1">
    <source>
        <dbReference type="ARBA" id="ARBA00000085"/>
    </source>
</evidence>
<evidence type="ECO:0000256" key="10">
    <source>
        <dbReference type="ARBA" id="ARBA00023136"/>
    </source>
</evidence>
<dbReference type="PRINTS" id="PR00344">
    <property type="entry name" value="BCTRLSENSOR"/>
</dbReference>
<reference evidence="14 15" key="1">
    <citation type="submission" date="2019-08" db="EMBL/GenBank/DDBJ databases">
        <title>Actinomadura sp. nov. CYP1-5 isolated from mountain soil.</title>
        <authorList>
            <person name="Songsumanus A."/>
            <person name="Kuncharoen N."/>
            <person name="Kudo T."/>
            <person name="Yuki M."/>
            <person name="Igarashi Y."/>
            <person name="Tanasupawat S."/>
        </authorList>
    </citation>
    <scope>NUCLEOTIDE SEQUENCE [LARGE SCALE GENOMIC DNA]</scope>
    <source>
        <strain evidence="14 15">GKU157</strain>
    </source>
</reference>
<comment type="subcellular location">
    <subcellularLocation>
        <location evidence="2">Cell membrane</location>
    </subcellularLocation>
</comment>
<proteinExistence type="predicted"/>
<keyword evidence="7 14" id="KW-0418">Kinase</keyword>
<dbReference type="EC" id="2.7.13.3" evidence="3"/>
<dbReference type="CDD" id="cd00082">
    <property type="entry name" value="HisKA"/>
    <property type="match status" value="1"/>
</dbReference>
<evidence type="ECO:0000256" key="7">
    <source>
        <dbReference type="ARBA" id="ARBA00022777"/>
    </source>
</evidence>
<dbReference type="InterPro" id="IPR036097">
    <property type="entry name" value="HisK_dim/P_sf"/>
</dbReference>
<evidence type="ECO:0000256" key="3">
    <source>
        <dbReference type="ARBA" id="ARBA00012438"/>
    </source>
</evidence>
<dbReference type="InterPro" id="IPR003660">
    <property type="entry name" value="HAMP_dom"/>
</dbReference>
<accession>A0A5D0UE11</accession>
<dbReference type="InterPro" id="IPR005467">
    <property type="entry name" value="His_kinase_dom"/>
</dbReference>
<dbReference type="SMART" id="SM00387">
    <property type="entry name" value="HATPase_c"/>
    <property type="match status" value="1"/>
</dbReference>
<gene>
    <name evidence="14" type="ORF">FXF65_10965</name>
</gene>
<dbReference type="InterPro" id="IPR003661">
    <property type="entry name" value="HisK_dim/P_dom"/>
</dbReference>
<dbReference type="CDD" id="cd00075">
    <property type="entry name" value="HATPase"/>
    <property type="match status" value="1"/>
</dbReference>
<dbReference type="PROSITE" id="PS50109">
    <property type="entry name" value="HIS_KIN"/>
    <property type="match status" value="1"/>
</dbReference>
<protein>
    <recommendedName>
        <fullName evidence="3">histidine kinase</fullName>
        <ecNumber evidence="3">2.7.13.3</ecNumber>
    </recommendedName>
</protein>
<keyword evidence="10 11" id="KW-0472">Membrane</keyword>
<dbReference type="GO" id="GO:0005886">
    <property type="term" value="C:plasma membrane"/>
    <property type="evidence" value="ECO:0007669"/>
    <property type="project" value="UniProtKB-SubCell"/>
</dbReference>
<dbReference type="Pfam" id="PF02518">
    <property type="entry name" value="HATPase_c"/>
    <property type="match status" value="1"/>
</dbReference>
<feature type="transmembrane region" description="Helical" evidence="11">
    <location>
        <begin position="26"/>
        <end position="49"/>
    </location>
</feature>
<sequence length="450" mass="48451">MRPGTPPRLVPRTLFRTRPRTLRGRLALLALVTTAAWVLLLTLLFNVLLSGRLRADADDLLRTRAEAAASTVQVLPGGTLRIAEPADDSALDTDIWIYQGARAVERPNTRRSLQRQADALAGRGSGFATAAGVRWYALPLPGPGGRRAGTVVTAVGLSSYHRTLTSALAGSIVLAVLLLLGVYAVTRAVVGRALRPVAEMTRQAADWSGHDLGRRFGVGRRPAELSSLAARLDELLDRLAVVLRHEQQWSAELSHELRAPLSRIVAEADWLYRRPRPAEGRRAALDVIRSAADEMQQICETLLAEARNRSTRLPGRCHLAEFAADLSARWPSAAPRLRVETGDGELTVGAPPEIVQRTLAPLLDNARRYAATTVVVRFEPGVSIVVSDDGAGISEAARDHVFEPGYRAEPGDGHRGAGLGLALARRLARSAGGDLVLDGHSTFVLRLPPG</sequence>
<evidence type="ECO:0000256" key="5">
    <source>
        <dbReference type="ARBA" id="ARBA00022679"/>
    </source>
</evidence>
<feature type="domain" description="Histidine kinase" evidence="12">
    <location>
        <begin position="252"/>
        <end position="450"/>
    </location>
</feature>
<feature type="domain" description="HAMP" evidence="13">
    <location>
        <begin position="191"/>
        <end position="244"/>
    </location>
</feature>
<dbReference type="Pfam" id="PF00512">
    <property type="entry name" value="HisKA"/>
    <property type="match status" value="1"/>
</dbReference>
<dbReference type="OrthoDB" id="3849995at2"/>
<evidence type="ECO:0000256" key="11">
    <source>
        <dbReference type="SAM" id="Phobius"/>
    </source>
</evidence>
<dbReference type="SMART" id="SM00388">
    <property type="entry name" value="HisKA"/>
    <property type="match status" value="1"/>
</dbReference>
<name>A0A5D0UE11_9ACTN</name>
<dbReference type="EMBL" id="VSFF01000004">
    <property type="protein sequence ID" value="TYC15855.1"/>
    <property type="molecule type" value="Genomic_DNA"/>
</dbReference>
<dbReference type="PROSITE" id="PS50885">
    <property type="entry name" value="HAMP"/>
    <property type="match status" value="1"/>
</dbReference>
<dbReference type="InterPro" id="IPR050428">
    <property type="entry name" value="TCS_sensor_his_kinase"/>
</dbReference>
<evidence type="ECO:0000256" key="4">
    <source>
        <dbReference type="ARBA" id="ARBA00022553"/>
    </source>
</evidence>
<keyword evidence="6 11" id="KW-0812">Transmembrane</keyword>
<comment type="caution">
    <text evidence="14">The sequence shown here is derived from an EMBL/GenBank/DDBJ whole genome shotgun (WGS) entry which is preliminary data.</text>
</comment>
<keyword evidence="8 11" id="KW-1133">Transmembrane helix</keyword>
<evidence type="ECO:0000256" key="2">
    <source>
        <dbReference type="ARBA" id="ARBA00004236"/>
    </source>
</evidence>
<keyword evidence="5" id="KW-0808">Transferase</keyword>
<evidence type="ECO:0000313" key="14">
    <source>
        <dbReference type="EMBL" id="TYC15855.1"/>
    </source>
</evidence>
<organism evidence="14 15">
    <name type="scientific">Actinomadura syzygii</name>
    <dbReference type="NCBI Taxonomy" id="1427538"/>
    <lineage>
        <taxon>Bacteria</taxon>
        <taxon>Bacillati</taxon>
        <taxon>Actinomycetota</taxon>
        <taxon>Actinomycetes</taxon>
        <taxon>Streptosporangiales</taxon>
        <taxon>Thermomonosporaceae</taxon>
        <taxon>Actinomadura</taxon>
    </lineage>
</organism>
<keyword evidence="4" id="KW-0597">Phosphoprotein</keyword>
<dbReference type="GO" id="GO:0000155">
    <property type="term" value="F:phosphorelay sensor kinase activity"/>
    <property type="evidence" value="ECO:0007669"/>
    <property type="project" value="InterPro"/>
</dbReference>
<dbReference type="Proteomes" id="UP000322634">
    <property type="component" value="Unassembled WGS sequence"/>
</dbReference>
<dbReference type="InterPro" id="IPR036890">
    <property type="entry name" value="HATPase_C_sf"/>
</dbReference>
<comment type="catalytic activity">
    <reaction evidence="1">
        <text>ATP + protein L-histidine = ADP + protein N-phospho-L-histidine.</text>
        <dbReference type="EC" id="2.7.13.3"/>
    </reaction>
</comment>
<dbReference type="PANTHER" id="PTHR45436">
    <property type="entry name" value="SENSOR HISTIDINE KINASE YKOH"/>
    <property type="match status" value="1"/>
</dbReference>